<organism evidence="3 4">
    <name type="scientific">Porcisia hertigi</name>
    <dbReference type="NCBI Taxonomy" id="2761500"/>
    <lineage>
        <taxon>Eukaryota</taxon>
        <taxon>Discoba</taxon>
        <taxon>Euglenozoa</taxon>
        <taxon>Kinetoplastea</taxon>
        <taxon>Metakinetoplastina</taxon>
        <taxon>Trypanosomatida</taxon>
        <taxon>Trypanosomatidae</taxon>
        <taxon>Leishmaniinae</taxon>
        <taxon>Porcisia</taxon>
    </lineage>
</organism>
<feature type="compositionally biased region" description="Polar residues" evidence="1">
    <location>
        <begin position="140"/>
        <end position="150"/>
    </location>
</feature>
<dbReference type="KEGG" id="phet:94292344"/>
<gene>
    <name evidence="3" type="ORF">JKF63_06317</name>
</gene>
<feature type="region of interest" description="Disordered" evidence="1">
    <location>
        <begin position="140"/>
        <end position="220"/>
    </location>
</feature>
<dbReference type="GeneID" id="94292344"/>
<comment type="caution">
    <text evidence="3">The sequence shown here is derived from an EMBL/GenBank/DDBJ whole genome shotgun (WGS) entry which is preliminary data.</text>
</comment>
<dbReference type="OrthoDB" id="267656at2759"/>
<evidence type="ECO:0000256" key="1">
    <source>
        <dbReference type="SAM" id="MobiDB-lite"/>
    </source>
</evidence>
<keyword evidence="4" id="KW-1185">Reference proteome</keyword>
<keyword evidence="2" id="KW-0812">Transmembrane</keyword>
<keyword evidence="2" id="KW-0472">Membrane</keyword>
<evidence type="ECO:0000256" key="2">
    <source>
        <dbReference type="SAM" id="Phobius"/>
    </source>
</evidence>
<keyword evidence="2" id="KW-1133">Transmembrane helix</keyword>
<evidence type="ECO:0000313" key="4">
    <source>
        <dbReference type="Proteomes" id="UP000674318"/>
    </source>
</evidence>
<proteinExistence type="predicted"/>
<dbReference type="Proteomes" id="UP000674318">
    <property type="component" value="Chromosome 13"/>
</dbReference>
<sequence>MSHELPQPPPPHQHQHQHQLSFLVGGVNLSTTNGPLVAPFDDKEVAQSWNRNVGVLFFDNAIQNTLRFLIDEGIPIAASNVINDLDVPLGGDLPPTNESWPDAHKWAVTLIVISSIICLAVVALVIGCIIFERCRTTQAKTDANNGSHSSADGDAHTHSYRGRAVTPSAYSSDTSEEDDAHSFYFDGYDESEERRVGSGRREMEEEGGGGEGAKHHSHFV</sequence>
<name>A0A836INK6_9TRYP</name>
<accession>A0A836INK6</accession>
<dbReference type="RefSeq" id="XP_067758764.1">
    <property type="nucleotide sequence ID" value="XM_067902267.1"/>
</dbReference>
<evidence type="ECO:0000313" key="3">
    <source>
        <dbReference type="EMBL" id="KAG5509612.1"/>
    </source>
</evidence>
<dbReference type="EMBL" id="JAFJZO010000013">
    <property type="protein sequence ID" value="KAG5509612.1"/>
    <property type="molecule type" value="Genomic_DNA"/>
</dbReference>
<protein>
    <submittedName>
        <fullName evidence="3">Uncharacterized protein</fullName>
    </submittedName>
</protein>
<feature type="compositionally biased region" description="Basic and acidic residues" evidence="1">
    <location>
        <begin position="192"/>
        <end position="203"/>
    </location>
</feature>
<reference evidence="3 4" key="1">
    <citation type="submission" date="2021-02" db="EMBL/GenBank/DDBJ databases">
        <title>Porcisia hertigi Genome sequencing and assembly.</title>
        <authorList>
            <person name="Almutairi H."/>
            <person name="Gatherer D."/>
        </authorList>
    </citation>
    <scope>NUCLEOTIDE SEQUENCE [LARGE SCALE GENOMIC DNA]</scope>
    <source>
        <strain evidence="3 4">C119</strain>
    </source>
</reference>
<feature type="transmembrane region" description="Helical" evidence="2">
    <location>
        <begin position="106"/>
        <end position="131"/>
    </location>
</feature>
<dbReference type="AlphaFoldDB" id="A0A836INK6"/>